<feature type="compositionally biased region" description="Basic and acidic residues" evidence="3">
    <location>
        <begin position="263"/>
        <end position="291"/>
    </location>
</feature>
<feature type="domain" description="PWI" evidence="4">
    <location>
        <begin position="29"/>
        <end position="140"/>
    </location>
</feature>
<sequence length="348" mass="41045">MREHARYIRGGGTEGKPYLAVQEKELLETNKWSSVFKKQVYLSKVRIDVLRPWINKRINELMGIEDEILVEYIMTQLKEALQNESTKDLSEIKLLDPKLLVVNITGFMAKKAQPFVAELWEHMLSAQETEHGVPTGFIQDKKQEIEMLKQKSQLLDSELARQKEVKKESALEQIARGKDRNESTDKYRRQNNREYYLRRKDSYRSGRRYRDRDSRKRYRRSRSPRRRSSSSSRSSSGRSQSPRRRSSSCSRSRGSRRSYSPRRNMDTCRKRSDSRDSDYMRKRRSIKDERHMSRHSSGSMSKEYGNYRSNSRERRRRSEASNSDSDKTPSSVSSSYSPTREDSMSTSE</sequence>
<dbReference type="GO" id="GO:0003723">
    <property type="term" value="F:RNA binding"/>
    <property type="evidence" value="ECO:0007669"/>
    <property type="project" value="TreeGrafter"/>
</dbReference>
<dbReference type="SMART" id="SM00311">
    <property type="entry name" value="PWI"/>
    <property type="match status" value="1"/>
</dbReference>
<protein>
    <submittedName>
        <fullName evidence="5">PWI domain-containing protein C825.05c</fullName>
    </submittedName>
</protein>
<dbReference type="GeneID" id="24426486"/>
<dbReference type="Proteomes" id="UP000002899">
    <property type="component" value="Chromosome IV"/>
</dbReference>
<evidence type="ECO:0000256" key="3">
    <source>
        <dbReference type="SAM" id="MobiDB-lite"/>
    </source>
</evidence>
<dbReference type="GO" id="GO:0006397">
    <property type="term" value="P:mRNA processing"/>
    <property type="evidence" value="ECO:0007669"/>
    <property type="project" value="UniProtKB-KW"/>
</dbReference>
<evidence type="ECO:0000256" key="2">
    <source>
        <dbReference type="SAM" id="Coils"/>
    </source>
</evidence>
<feature type="compositionally biased region" description="Low complexity" evidence="3">
    <location>
        <begin position="328"/>
        <end position="337"/>
    </location>
</feature>
<dbReference type="InterPro" id="IPR002483">
    <property type="entry name" value="PWI_dom"/>
</dbReference>
<organism evidence="5 6">
    <name type="scientific">Babesia microti (strain RI)</name>
    <dbReference type="NCBI Taxonomy" id="1133968"/>
    <lineage>
        <taxon>Eukaryota</taxon>
        <taxon>Sar</taxon>
        <taxon>Alveolata</taxon>
        <taxon>Apicomplexa</taxon>
        <taxon>Aconoidasida</taxon>
        <taxon>Piroplasmida</taxon>
        <taxon>Babesiidae</taxon>
        <taxon>Babesia</taxon>
    </lineage>
</organism>
<dbReference type="OrthoDB" id="163257at2759"/>
<feature type="compositionally biased region" description="Basic and acidic residues" evidence="3">
    <location>
        <begin position="310"/>
        <end position="327"/>
    </location>
</feature>
<name>A0A1N6LYE5_BABMR</name>
<feature type="compositionally biased region" description="Basic and acidic residues" evidence="3">
    <location>
        <begin position="165"/>
        <end position="214"/>
    </location>
</feature>
<reference evidence="5 6" key="3">
    <citation type="journal article" date="2016" name="Sci. Rep.">
        <title>Genome-wide diversity and gene expression profiling of Babesia microti isolates identify polymorphic genes that mediate host-pathogen interactions.</title>
        <authorList>
            <person name="Silva J.C."/>
            <person name="Cornillot E."/>
            <person name="McCracken C."/>
            <person name="Usmani-Brown S."/>
            <person name="Dwivedi A."/>
            <person name="Ifeonu O.O."/>
            <person name="Crabtree J."/>
            <person name="Gotia H.T."/>
            <person name="Virji A.Z."/>
            <person name="Reynes C."/>
            <person name="Colinge J."/>
            <person name="Kumar V."/>
            <person name="Lawres L."/>
            <person name="Pazzi J.E."/>
            <person name="Pablo J.V."/>
            <person name="Hung C."/>
            <person name="Brancato J."/>
            <person name="Kumari P."/>
            <person name="Orvis J."/>
            <person name="Tretina K."/>
            <person name="Chibucos M."/>
            <person name="Ott S."/>
            <person name="Sadzewicz L."/>
            <person name="Sengamalay N."/>
            <person name="Shetty A.C."/>
            <person name="Su Q."/>
            <person name="Tallon L."/>
            <person name="Fraser C.M."/>
            <person name="Frutos R."/>
            <person name="Molina D.M."/>
            <person name="Krause P.J."/>
            <person name="Ben Mamoun C."/>
        </authorList>
    </citation>
    <scope>NUCLEOTIDE SEQUENCE [LARGE SCALE GENOMIC DNA]</scope>
    <source>
        <strain evidence="5 6">RI</strain>
    </source>
</reference>
<dbReference type="VEuPathDB" id="PiroplasmaDB:BmR1_04g09300"/>
<keyword evidence="2" id="KW-0175">Coiled coil</keyword>
<dbReference type="PROSITE" id="PS51025">
    <property type="entry name" value="PWI"/>
    <property type="match status" value="1"/>
</dbReference>
<dbReference type="GO" id="GO:0048024">
    <property type="term" value="P:regulation of mRNA splicing, via spliceosome"/>
    <property type="evidence" value="ECO:0007669"/>
    <property type="project" value="TreeGrafter"/>
</dbReference>
<dbReference type="PANTHER" id="PTHR23148:SF0">
    <property type="entry name" value="SERINE_ARGININE REPETITIVE MATRIX PROTEIN 1"/>
    <property type="match status" value="1"/>
</dbReference>
<feature type="coiled-coil region" evidence="2">
    <location>
        <begin position="138"/>
        <end position="165"/>
    </location>
</feature>
<feature type="compositionally biased region" description="Basic residues" evidence="3">
    <location>
        <begin position="215"/>
        <end position="228"/>
    </location>
</feature>
<dbReference type="RefSeq" id="XP_021337936.1">
    <property type="nucleotide sequence ID" value="XM_021482774.1"/>
</dbReference>
<gene>
    <name evidence="5" type="ORF">BmR1_04g09300</name>
</gene>
<dbReference type="InterPro" id="IPR052225">
    <property type="entry name" value="Ser/Arg_repetitive_matrix"/>
</dbReference>
<feature type="region of interest" description="Disordered" evidence="3">
    <location>
        <begin position="165"/>
        <end position="348"/>
    </location>
</feature>
<dbReference type="SUPFAM" id="SSF101233">
    <property type="entry name" value="PWI domain"/>
    <property type="match status" value="1"/>
</dbReference>
<reference evidence="5 6" key="1">
    <citation type="journal article" date="2012" name="Nucleic Acids Res.">
        <title>Sequencing of the smallest Apicomplexan genome from the human pathogen Babesia microti.</title>
        <authorList>
            <person name="Cornillot E."/>
            <person name="Hadj-Kaddour K."/>
            <person name="Dassouli A."/>
            <person name="Noel B."/>
            <person name="Ranwez V."/>
            <person name="Vacherie B."/>
            <person name="Augagneur Y."/>
            <person name="Bres V."/>
            <person name="Duclos A."/>
            <person name="Randazzo S."/>
            <person name="Carcy B."/>
            <person name="Debierre-Grockiego F."/>
            <person name="Delbecq S."/>
            <person name="Moubri-Menage K."/>
            <person name="Shams-Eldin H."/>
            <person name="Usmani-Brown S."/>
            <person name="Bringaud F."/>
            <person name="Wincker P."/>
            <person name="Vivares C.P."/>
            <person name="Schwarz R.T."/>
            <person name="Schetters T.P."/>
            <person name="Krause P.J."/>
            <person name="Gorenflot A."/>
            <person name="Berry V."/>
            <person name="Barbe V."/>
            <person name="Ben Mamoun C."/>
        </authorList>
    </citation>
    <scope>NUCLEOTIDE SEQUENCE [LARGE SCALE GENOMIC DNA]</scope>
    <source>
        <strain evidence="5 6">RI</strain>
    </source>
</reference>
<dbReference type="PANTHER" id="PTHR23148">
    <property type="entry name" value="SERINE/ARGININE REGULATED NUCLEAR MATRIX PROTEIN"/>
    <property type="match status" value="1"/>
</dbReference>
<evidence type="ECO:0000313" key="6">
    <source>
        <dbReference type="Proteomes" id="UP000002899"/>
    </source>
</evidence>
<dbReference type="KEGG" id="bmic:BmR1_04g09300"/>
<keyword evidence="6" id="KW-1185">Reference proteome</keyword>
<dbReference type="AlphaFoldDB" id="A0A1N6LYE5"/>
<dbReference type="Pfam" id="PF01480">
    <property type="entry name" value="PWI"/>
    <property type="match status" value="1"/>
</dbReference>
<accession>A0A1N6LYE5</accession>
<evidence type="ECO:0000313" key="5">
    <source>
        <dbReference type="EMBL" id="SIO73885.1"/>
    </source>
</evidence>
<keyword evidence="1" id="KW-0507">mRNA processing</keyword>
<evidence type="ECO:0000256" key="1">
    <source>
        <dbReference type="ARBA" id="ARBA00022664"/>
    </source>
</evidence>
<evidence type="ECO:0000259" key="4">
    <source>
        <dbReference type="PROSITE" id="PS51025"/>
    </source>
</evidence>
<dbReference type="Gene3D" id="1.20.1390.10">
    <property type="entry name" value="PWI domain"/>
    <property type="match status" value="1"/>
</dbReference>
<feature type="compositionally biased region" description="Low complexity" evidence="3">
    <location>
        <begin position="229"/>
        <end position="240"/>
    </location>
</feature>
<dbReference type="GO" id="GO:0005681">
    <property type="term" value="C:spliceosomal complex"/>
    <property type="evidence" value="ECO:0007669"/>
    <property type="project" value="TreeGrafter"/>
</dbReference>
<feature type="compositionally biased region" description="Basic and acidic residues" evidence="3">
    <location>
        <begin position="339"/>
        <end position="348"/>
    </location>
</feature>
<proteinExistence type="predicted"/>
<dbReference type="EMBL" id="LN871599">
    <property type="protein sequence ID" value="SIO73885.1"/>
    <property type="molecule type" value="Genomic_DNA"/>
</dbReference>
<reference evidence="5 6" key="2">
    <citation type="journal article" date="2013" name="PLoS ONE">
        <title>Whole genome mapping and re-organization of the nuclear and mitochondrial genomes of Babesia microti isolates.</title>
        <authorList>
            <person name="Cornillot E."/>
            <person name="Dassouli A."/>
            <person name="Garg A."/>
            <person name="Pachikara N."/>
            <person name="Randazzo S."/>
            <person name="Depoix D."/>
            <person name="Carcy B."/>
            <person name="Delbecq S."/>
            <person name="Frutos R."/>
            <person name="Silva J.C."/>
            <person name="Sutton R."/>
            <person name="Krause P.J."/>
            <person name="Mamoun C.B."/>
        </authorList>
    </citation>
    <scope>NUCLEOTIDE SEQUENCE [LARGE SCALE GENOMIC DNA]</scope>
    <source>
        <strain evidence="5 6">RI</strain>
    </source>
</reference>
<dbReference type="InterPro" id="IPR036483">
    <property type="entry name" value="PWI_dom_sf"/>
</dbReference>